<feature type="domain" description="AAA+ ATPase" evidence="13">
    <location>
        <begin position="558"/>
        <end position="700"/>
    </location>
</feature>
<dbReference type="InParanoid" id="A0A1D2VJX3"/>
<dbReference type="CDD" id="cd19527">
    <property type="entry name" value="RecA-like_PEX6_r2"/>
    <property type="match status" value="1"/>
</dbReference>
<keyword evidence="2" id="KW-0962">Peroxisome biogenesis</keyword>
<dbReference type="InterPro" id="IPR027417">
    <property type="entry name" value="P-loop_NTPase"/>
</dbReference>
<dbReference type="OrthoDB" id="5553750at2759"/>
<proteinExistence type="inferred from homology"/>
<evidence type="ECO:0000256" key="5">
    <source>
        <dbReference type="ARBA" id="ARBA00022840"/>
    </source>
</evidence>
<evidence type="ECO:0000259" key="13">
    <source>
        <dbReference type="SMART" id="SM00382"/>
    </source>
</evidence>
<evidence type="ECO:0000256" key="8">
    <source>
        <dbReference type="ARBA" id="ARBA00034811"/>
    </source>
</evidence>
<evidence type="ECO:0000256" key="1">
    <source>
        <dbReference type="ARBA" id="ARBA00006914"/>
    </source>
</evidence>
<gene>
    <name evidence="14" type="ORF">ASCRUDRAFT_32960</name>
</gene>
<feature type="domain" description="AAA+ ATPase" evidence="13">
    <location>
        <begin position="874"/>
        <end position="1016"/>
    </location>
</feature>
<dbReference type="Gene3D" id="3.40.50.300">
    <property type="entry name" value="P-loop containing nucleotide triphosphate hydrolases"/>
    <property type="match status" value="2"/>
</dbReference>
<dbReference type="GO" id="GO:1904949">
    <property type="term" value="C:ATPase complex"/>
    <property type="evidence" value="ECO:0007669"/>
    <property type="project" value="EnsemblFungi"/>
</dbReference>
<keyword evidence="5" id="KW-0067">ATP-binding</keyword>
<keyword evidence="15" id="KW-1185">Reference proteome</keyword>
<dbReference type="Pfam" id="PF23315">
    <property type="entry name" value="PEX6_4th"/>
    <property type="match status" value="1"/>
</dbReference>
<keyword evidence="3" id="KW-0547">Nucleotide-binding</keyword>
<dbReference type="GO" id="GO:0005829">
    <property type="term" value="C:cytosol"/>
    <property type="evidence" value="ECO:0007669"/>
    <property type="project" value="EnsemblFungi"/>
</dbReference>
<keyword evidence="6" id="KW-0472">Membrane</keyword>
<dbReference type="Pfam" id="PF00004">
    <property type="entry name" value="AAA"/>
    <property type="match status" value="2"/>
</dbReference>
<dbReference type="FunCoup" id="A0A1D2VJX3">
    <property type="interactions" value="283"/>
</dbReference>
<dbReference type="EMBL" id="KV454478">
    <property type="protein sequence ID" value="ODV61921.1"/>
    <property type="molecule type" value="Genomic_DNA"/>
</dbReference>
<evidence type="ECO:0000256" key="11">
    <source>
        <dbReference type="ARBA" id="ARBA00048778"/>
    </source>
</evidence>
<accession>A0A1D2VJX3</accession>
<dbReference type="InterPro" id="IPR003960">
    <property type="entry name" value="ATPase_AAA_CS"/>
</dbReference>
<evidence type="ECO:0000256" key="12">
    <source>
        <dbReference type="SAM" id="MobiDB-lite"/>
    </source>
</evidence>
<dbReference type="STRING" id="1344418.A0A1D2VJX3"/>
<dbReference type="FunFam" id="1.10.8.60:FF:000039">
    <property type="entry name" value="peroxisome biogenesis factor 6"/>
    <property type="match status" value="1"/>
</dbReference>
<dbReference type="SMART" id="SM00382">
    <property type="entry name" value="AAA"/>
    <property type="match status" value="2"/>
</dbReference>
<dbReference type="GO" id="GO:0005524">
    <property type="term" value="F:ATP binding"/>
    <property type="evidence" value="ECO:0007669"/>
    <property type="project" value="UniProtKB-KW"/>
</dbReference>
<dbReference type="RefSeq" id="XP_020048228.1">
    <property type="nucleotide sequence ID" value="XM_020190392.1"/>
</dbReference>
<dbReference type="FunFam" id="3.40.50.300:FF:000109">
    <property type="entry name" value="Peroxisomal biogenesis factor 6"/>
    <property type="match status" value="1"/>
</dbReference>
<dbReference type="Proteomes" id="UP000095038">
    <property type="component" value="Unassembled WGS sequence"/>
</dbReference>
<dbReference type="PANTHER" id="PTHR23077">
    <property type="entry name" value="AAA-FAMILY ATPASE"/>
    <property type="match status" value="1"/>
</dbReference>
<keyword evidence="4" id="KW-0378">Hydrolase</keyword>
<dbReference type="Gene3D" id="1.10.8.60">
    <property type="match status" value="1"/>
</dbReference>
<protein>
    <recommendedName>
        <fullName evidence="8">Peroxisomal ATPase PEX6</fullName>
    </recommendedName>
    <alternativeName>
        <fullName evidence="9">Peroxin-6</fullName>
    </alternativeName>
</protein>
<comment type="subcellular location">
    <subcellularLocation>
        <location evidence="7">Endomembrane system</location>
        <topology evidence="7">Peripheral membrane protein</topology>
        <orientation evidence="7">Cytoplasmic side</orientation>
    </subcellularLocation>
</comment>
<dbReference type="InterPro" id="IPR003593">
    <property type="entry name" value="AAA+_ATPase"/>
</dbReference>
<evidence type="ECO:0000256" key="3">
    <source>
        <dbReference type="ARBA" id="ARBA00022741"/>
    </source>
</evidence>
<evidence type="ECO:0000256" key="9">
    <source>
        <dbReference type="ARBA" id="ARBA00034920"/>
    </source>
</evidence>
<feature type="region of interest" description="Disordered" evidence="12">
    <location>
        <begin position="187"/>
        <end position="208"/>
    </location>
</feature>
<dbReference type="GO" id="GO:0016887">
    <property type="term" value="F:ATP hydrolysis activity"/>
    <property type="evidence" value="ECO:0007669"/>
    <property type="project" value="EnsemblFungi"/>
</dbReference>
<name>A0A1D2VJX3_9ASCO</name>
<dbReference type="GO" id="GO:0043335">
    <property type="term" value="P:protein unfolding"/>
    <property type="evidence" value="ECO:0007669"/>
    <property type="project" value="EnsemblFungi"/>
</dbReference>
<dbReference type="GO" id="GO:0012505">
    <property type="term" value="C:endomembrane system"/>
    <property type="evidence" value="ECO:0007669"/>
    <property type="project" value="UniProtKB-SubCell"/>
</dbReference>
<reference evidence="15" key="1">
    <citation type="submission" date="2016-05" db="EMBL/GenBank/DDBJ databases">
        <title>Comparative genomics of biotechnologically important yeasts.</title>
        <authorList>
            <consortium name="DOE Joint Genome Institute"/>
            <person name="Riley R."/>
            <person name="Haridas S."/>
            <person name="Wolfe K.H."/>
            <person name="Lopes M.R."/>
            <person name="Hittinger C.T."/>
            <person name="Goker M."/>
            <person name="Salamov A."/>
            <person name="Wisecaver J."/>
            <person name="Long T.M."/>
            <person name="Aerts A.L."/>
            <person name="Barry K."/>
            <person name="Choi C."/>
            <person name="Clum A."/>
            <person name="Coughlan A.Y."/>
            <person name="Deshpande S."/>
            <person name="Douglass A.P."/>
            <person name="Hanson S.J."/>
            <person name="Klenk H.-P."/>
            <person name="Labutti K."/>
            <person name="Lapidus A."/>
            <person name="Lindquist E."/>
            <person name="Lipzen A."/>
            <person name="Meier-Kolthoff J.P."/>
            <person name="Ohm R.A."/>
            <person name="Otillar R.P."/>
            <person name="Pangilinan J."/>
            <person name="Peng Y."/>
            <person name="Rokas A."/>
            <person name="Rosa C.A."/>
            <person name="Scheuner C."/>
            <person name="Sibirny A.A."/>
            <person name="Slot J.C."/>
            <person name="Stielow J.B."/>
            <person name="Sun H."/>
            <person name="Kurtzman C.P."/>
            <person name="Blackwell M."/>
            <person name="Grigoriev I.V."/>
            <person name="Jeffries T.W."/>
        </authorList>
    </citation>
    <scope>NUCLEOTIDE SEQUENCE [LARGE SCALE GENOMIC DNA]</scope>
    <source>
        <strain evidence="15">DSM 1968</strain>
    </source>
</reference>
<dbReference type="InterPro" id="IPR056995">
    <property type="entry name" value="PEX6_4th_dom"/>
</dbReference>
<evidence type="ECO:0000256" key="7">
    <source>
        <dbReference type="ARBA" id="ARBA00029433"/>
    </source>
</evidence>
<comment type="function">
    <text evidence="10">Component of the PEX1-PEX6 AAA ATPase complex, a protein dislocase complex that mediates the ATP-dependent extraction of the PEX5 receptor from peroxisomal membranes, an essential step for PEX5 recycling. Specifically recognizes PEX5 monoubiquitinated at 'Cys-6', and pulls it out of the peroxisome lumen through the PEX2-PEX10-PEX12 retrotranslocation channel. Extraction by the PEX1-PEX6 AAA ATPase complex is accompanied by unfolding of the TPR repeats and release of bound cargo from PEX5.</text>
</comment>
<dbReference type="InterPro" id="IPR003959">
    <property type="entry name" value="ATPase_AAA_core"/>
</dbReference>
<comment type="similarity">
    <text evidence="1">Belongs to the AAA ATPase family.</text>
</comment>
<evidence type="ECO:0000313" key="14">
    <source>
        <dbReference type="EMBL" id="ODV61921.1"/>
    </source>
</evidence>
<dbReference type="InterPro" id="IPR047533">
    <property type="entry name" value="RecA-like_PEX6_r2"/>
</dbReference>
<evidence type="ECO:0000256" key="2">
    <source>
        <dbReference type="ARBA" id="ARBA00022593"/>
    </source>
</evidence>
<dbReference type="InterPro" id="IPR050168">
    <property type="entry name" value="AAA_ATPase_domain"/>
</dbReference>
<comment type="catalytic activity">
    <reaction evidence="11">
        <text>ATP + H2O = ADP + phosphate + H(+)</text>
        <dbReference type="Rhea" id="RHEA:13065"/>
        <dbReference type="ChEBI" id="CHEBI:15377"/>
        <dbReference type="ChEBI" id="CHEBI:15378"/>
        <dbReference type="ChEBI" id="CHEBI:30616"/>
        <dbReference type="ChEBI" id="CHEBI:43474"/>
        <dbReference type="ChEBI" id="CHEBI:456216"/>
    </reaction>
    <physiologicalReaction direction="left-to-right" evidence="11">
        <dbReference type="Rhea" id="RHEA:13066"/>
    </physiologicalReaction>
</comment>
<dbReference type="GO" id="GO:0140318">
    <property type="term" value="F:protein transporter activity"/>
    <property type="evidence" value="ECO:0007669"/>
    <property type="project" value="EnsemblFungi"/>
</dbReference>
<dbReference type="GO" id="GO:0016562">
    <property type="term" value="P:protein import into peroxisome matrix, receptor recycling"/>
    <property type="evidence" value="ECO:0007669"/>
    <property type="project" value="EnsemblFungi"/>
</dbReference>
<dbReference type="GeneID" id="30964028"/>
<dbReference type="AlphaFoldDB" id="A0A1D2VJX3"/>
<dbReference type="SUPFAM" id="SSF52540">
    <property type="entry name" value="P-loop containing nucleoside triphosphate hydrolases"/>
    <property type="match status" value="2"/>
</dbReference>
<dbReference type="GO" id="GO:0005778">
    <property type="term" value="C:peroxisomal membrane"/>
    <property type="evidence" value="ECO:0007669"/>
    <property type="project" value="TreeGrafter"/>
</dbReference>
<organism evidence="14 15">
    <name type="scientific">Ascoidea rubescens DSM 1968</name>
    <dbReference type="NCBI Taxonomy" id="1344418"/>
    <lineage>
        <taxon>Eukaryota</taxon>
        <taxon>Fungi</taxon>
        <taxon>Dikarya</taxon>
        <taxon>Ascomycota</taxon>
        <taxon>Saccharomycotina</taxon>
        <taxon>Saccharomycetes</taxon>
        <taxon>Ascoideaceae</taxon>
        <taxon>Ascoidea</taxon>
    </lineage>
</organism>
<evidence type="ECO:0000256" key="4">
    <source>
        <dbReference type="ARBA" id="ARBA00022801"/>
    </source>
</evidence>
<feature type="compositionally biased region" description="Low complexity" evidence="12">
    <location>
        <begin position="190"/>
        <end position="208"/>
    </location>
</feature>
<dbReference type="PROSITE" id="PS00674">
    <property type="entry name" value="AAA"/>
    <property type="match status" value="1"/>
</dbReference>
<dbReference type="PANTHER" id="PTHR23077:SF9">
    <property type="entry name" value="PEROXISOMAL ATPASE PEX6"/>
    <property type="match status" value="1"/>
</dbReference>
<evidence type="ECO:0000256" key="6">
    <source>
        <dbReference type="ARBA" id="ARBA00023136"/>
    </source>
</evidence>
<evidence type="ECO:0000256" key="10">
    <source>
        <dbReference type="ARBA" id="ARBA00045342"/>
    </source>
</evidence>
<sequence length="1147" mass="130185">MEPNTPISSPILVNTIFLNDSTVLSNDLVSISKSLYNDLFDSDVLKINDKYVSIKFLGSSLLSDFKVFKLHSIDNNLDNYFIKILNFLNFHQNLTIDKSLIISVNPIFLDHIVISLNSFYYNIFNSLPKQKLKLINDENLKNIIKINNINENIINDGKVILTEPFNQGLISNETKITLIKNSNTVTKSINDNPTNNNSNSNNSNNNNNISKFNLSLTGQIQNQFQYEFQFNVKPLPHQINNIIPDPLLKEDDQIFGFVKLSDLIKLGSFSGDFINIKLKNKTLFKIKLFALIEPNNYSSNTIYLSPIFLINLNKPKRLILSKIIPNDLDSDSDSDSNQKQQQNLTNQLPKDYFSNFKVAKRATISRISSPISLNKTYQPIFLLKLKQFFESKFRLVKKNDLIPILIDLQMARNYFDIYGDTIQNPNTLNSSNLDDDNSSLQFPSIIPKGNNNAIVWFIITDISSDDNIINNQNNHTESLEQFIIDPSQTKMVQSGIINNFKLPSNSTSFNWYEYLNLRPYFKYPSNNSDSVLFSYAKKLRKLIKISLTSFKNKSKTNLKTTVLLHSLTRGVGKVTLVRSLAIEMGINLIELNCYDLLIPGQDLKTVGMIRGKLDKIVESCSPLIIFFTHFDALCKKNDSTNDPSDSMDKKNNFNLKFIEMINDYLKKPGIIFIISINDLDKISEDIRSLIKFEIPISVPNENERNEIFKFLIDFDTLNYSRNSESNFYHEFIEVFKTSNFKFIPRNDIVASSLSLQSAGLTPKDLNVIVRNAKNISLDYYYSFIRNNVGLLKDRQISFHDLILATGGYISIFPNSFEKSINETRGKYSDSIGAPKIPNVKWEDIGGLDLVKDEILDTIEMPLKNPELFNNGLKKRSGILFYGPPGTGKTLLAKAIATNFSLNFFSVKGPELLNMYIGESEANVRKVFQKARDAKPCVIFFDELDSVAPKRGNQGDSGGVMDRIVSQLLAELDGMSSSDGGGDDVFVVGATNRPDLLDDALLRPGRFDKMLYLGVSDTHDKQLKILEALTRKFKLDEKVSLKEVAETCAFNFTGADFYALCSDAMLNSMTRRAGEVDKKVKDYNERMVLEGKGPISLRTWFDVVATSEDTDVVVQQQDFIKARNELIPSISADELKHYIKVRESFENI</sequence>
<evidence type="ECO:0000313" key="15">
    <source>
        <dbReference type="Proteomes" id="UP000095038"/>
    </source>
</evidence>